<gene>
    <name evidence="3" type="ORF">BC739_002900</name>
</gene>
<dbReference type="SMART" id="SM00422">
    <property type="entry name" value="HTH_MERR"/>
    <property type="match status" value="1"/>
</dbReference>
<evidence type="ECO:0000256" key="1">
    <source>
        <dbReference type="ARBA" id="ARBA00023125"/>
    </source>
</evidence>
<keyword evidence="1 3" id="KW-0238">DNA-binding</keyword>
<proteinExistence type="predicted"/>
<reference evidence="3 4" key="1">
    <citation type="submission" date="2020-08" db="EMBL/GenBank/DDBJ databases">
        <title>Genomic Encyclopedia of Archaeal and Bacterial Type Strains, Phase II (KMG-II): from individual species to whole genera.</title>
        <authorList>
            <person name="Goeker M."/>
        </authorList>
    </citation>
    <scope>NUCLEOTIDE SEQUENCE [LARGE SCALE GENOMIC DNA]</scope>
    <source>
        <strain evidence="3 4">DSM 43850</strain>
    </source>
</reference>
<evidence type="ECO:0000259" key="2">
    <source>
        <dbReference type="PROSITE" id="PS50937"/>
    </source>
</evidence>
<keyword evidence="4" id="KW-1185">Reference proteome</keyword>
<feature type="domain" description="HTH merR-type" evidence="2">
    <location>
        <begin position="4"/>
        <end position="72"/>
    </location>
</feature>
<dbReference type="InterPro" id="IPR000551">
    <property type="entry name" value="MerR-type_HTH_dom"/>
</dbReference>
<dbReference type="GO" id="GO:0003677">
    <property type="term" value="F:DNA binding"/>
    <property type="evidence" value="ECO:0007669"/>
    <property type="project" value="UniProtKB-KW"/>
</dbReference>
<dbReference type="SUPFAM" id="SSF46955">
    <property type="entry name" value="Putative DNA-binding domain"/>
    <property type="match status" value="1"/>
</dbReference>
<dbReference type="PANTHER" id="PTHR30204:SF93">
    <property type="entry name" value="HTH MERR-TYPE DOMAIN-CONTAINING PROTEIN"/>
    <property type="match status" value="1"/>
</dbReference>
<accession>A0ABR6BG86</accession>
<dbReference type="PROSITE" id="PS50937">
    <property type="entry name" value="HTH_MERR_2"/>
    <property type="match status" value="1"/>
</dbReference>
<comment type="caution">
    <text evidence="3">The sequence shown here is derived from an EMBL/GenBank/DDBJ whole genome shotgun (WGS) entry which is preliminary data.</text>
</comment>
<dbReference type="PANTHER" id="PTHR30204">
    <property type="entry name" value="REDOX-CYCLING DRUG-SENSING TRANSCRIPTIONAL ACTIVATOR SOXR"/>
    <property type="match status" value="1"/>
</dbReference>
<protein>
    <submittedName>
        <fullName evidence="3">DNA-binding transcriptional MerR regulator</fullName>
    </submittedName>
</protein>
<dbReference type="InterPro" id="IPR009061">
    <property type="entry name" value="DNA-bd_dom_put_sf"/>
</dbReference>
<dbReference type="RefSeq" id="WP_025360367.1">
    <property type="nucleotide sequence ID" value="NZ_BAAABQ010000059.1"/>
</dbReference>
<dbReference type="Pfam" id="PF13411">
    <property type="entry name" value="MerR_1"/>
    <property type="match status" value="1"/>
</dbReference>
<sequence length="274" mass="30685">MSVELSVEELAGRVGVPTSTVRMYQTKGLLHPPRKVGRTARYDSSHLQRMVLVQRLQERGFSLPSIAELIAAREQGATVAEVLGLSGGPEDWVPLGLRELRRLVKARDLRPKLLRRASKLGLIRWRAGRPQTRRWALESGLRLCELDMPPEEVLDQFVRLRAGTDQIAADFVAVFERRLWPQVAAGSNQADQLGRVRALLEELTGIAEGVVVGALRQSVREAAEEFARRHELVPAQGEGPAWLSQPVPVLREHLTDSAEEDPDIERFLAEEEHQ</sequence>
<evidence type="ECO:0000313" key="4">
    <source>
        <dbReference type="Proteomes" id="UP000517916"/>
    </source>
</evidence>
<dbReference type="PRINTS" id="PR00040">
    <property type="entry name" value="HTHMERR"/>
</dbReference>
<name>A0ABR6BG86_9PSEU</name>
<evidence type="ECO:0000313" key="3">
    <source>
        <dbReference type="EMBL" id="MBA8925701.1"/>
    </source>
</evidence>
<dbReference type="Gene3D" id="1.10.1660.10">
    <property type="match status" value="1"/>
</dbReference>
<dbReference type="EMBL" id="JACJID010000002">
    <property type="protein sequence ID" value="MBA8925701.1"/>
    <property type="molecule type" value="Genomic_DNA"/>
</dbReference>
<organism evidence="3 4">
    <name type="scientific">Kutzneria viridogrisea</name>
    <dbReference type="NCBI Taxonomy" id="47990"/>
    <lineage>
        <taxon>Bacteria</taxon>
        <taxon>Bacillati</taxon>
        <taxon>Actinomycetota</taxon>
        <taxon>Actinomycetes</taxon>
        <taxon>Pseudonocardiales</taxon>
        <taxon>Pseudonocardiaceae</taxon>
        <taxon>Kutzneria</taxon>
    </lineage>
</organism>
<dbReference type="Proteomes" id="UP000517916">
    <property type="component" value="Unassembled WGS sequence"/>
</dbReference>
<dbReference type="InterPro" id="IPR047057">
    <property type="entry name" value="MerR_fam"/>
</dbReference>